<proteinExistence type="predicted"/>
<evidence type="ECO:0000256" key="2">
    <source>
        <dbReference type="ARBA" id="ARBA00022525"/>
    </source>
</evidence>
<feature type="domain" description="Filamentous haemagglutinin FhaB/tRNA nuclease CdiA-like TPS" evidence="4">
    <location>
        <begin position="52"/>
        <end position="165"/>
    </location>
</feature>
<comment type="subcellular location">
    <subcellularLocation>
        <location evidence="1">Secreted</location>
    </subcellularLocation>
</comment>
<accession>A0A158C6X8</accession>
<dbReference type="Pfam" id="PF18676">
    <property type="entry name" value="MBG_2"/>
    <property type="match status" value="1"/>
</dbReference>
<protein>
    <submittedName>
        <fullName evidence="5">Filamentous hemagglutinin-like protein</fullName>
    </submittedName>
</protein>
<dbReference type="RefSeq" id="WP_082864531.1">
    <property type="nucleotide sequence ID" value="NZ_FCOI02000020.1"/>
</dbReference>
<evidence type="ECO:0000259" key="4">
    <source>
        <dbReference type="SMART" id="SM00912"/>
    </source>
</evidence>
<evidence type="ECO:0000256" key="1">
    <source>
        <dbReference type="ARBA" id="ARBA00004613"/>
    </source>
</evidence>
<keyword evidence="6" id="KW-1185">Reference proteome</keyword>
<dbReference type="InterPro" id="IPR011050">
    <property type="entry name" value="Pectin_lyase_fold/virulence"/>
</dbReference>
<keyword evidence="3" id="KW-0732">Signal</keyword>
<dbReference type="Gene3D" id="2.160.20.10">
    <property type="entry name" value="Single-stranded right-handed beta-helix, Pectin lyase-like"/>
    <property type="match status" value="1"/>
</dbReference>
<dbReference type="SMART" id="SM00912">
    <property type="entry name" value="Haemagg_act"/>
    <property type="match status" value="1"/>
</dbReference>
<sequence length="2002" mass="193398">MSDITSLRTRRHRREWDRAIRRFVKRAARHAGADLTASALLPLFVVVAAPGAFALPVGEQVQSGNVTISRPNTSSMTINQGSQKGIVNWNGFSIQSGERVDISQPSAQAVLLNRVVGSDASRIAGQLNANGKVFLVNPAGVVFAQGASVNVGSLVASTLGITNDEFLAGKYHFNQGAAAGAKVSVEAGANLTASSGGAVALLGAQVDNSGYVSATLGKIAIGAGSDITLDFAGDGLTMLKVNDKVANALVSNAGTLEADGGQIVMSVRAADAATAAVVNQTGTVRARSVEARNGRIVLDGGTTGVTNIGGTLDATAPDAGTGGRIDATGYHVAVNDGAQIRADGAQGGGRVRVGGGAAGKATDLANADALWMSPNAHVSADALVSGNGGNIVMYGTEAARVYGELSARGGPQGGNGGLVETSGEYLNTDGARIRLGAPKGHGGQWLLDPASIEIVNTAPSSISTTTSSTTTPPNLTLATGPAPALVTATPVVFSPGASDNYVLASAITSQLDQGASVTISTSSAGTGAFNGDITMLSGTSITKTAPAASSDATLTLSANGSITVLGNIGGAAGGQGPSGRLNVVLDANKGGTGQSNIILSGASISTNGGSLNIGVREADIGTAAAATSFDGAAVGIAGSTLDTTVPQGPAGLASGPVTIHGQGALNVPATIFGVQNPSLGFQTNTPLAPVSIDSASIATSFSDISIAGQAGAGAPAGVVISGARSLHTTSGNINISGSAPTTQASGVTPPETYGVELVPLALGPGSALLSTTSGNVSIAGTGAVLQSATGTVSGGGVLIQPTARLNESNTVIQTGSGNVSIAGTGMSIGTASGNVSGAGVSFRPQALNAGAGPLVHTGSGNVSISGSATTVQNLTGGTLSGAGVSMAPNAGGSVPVGVSVVSDSGNVSVTGKGPSVTGTSSNGATVSGAGIFIAASAAVQTLSTGSVTGYGVQIVPTLVSTTASSVSTTNTPLLQTQAGRISINGNGPAVQTVATGISTAAGSVAGDGVNIVQASLSTGGGAIVPVIGSASGGIAIQGNGAVVQSSPGLVQGDGVHMVGTSISSGGALSLTGTGATLRGGSGNVIASGVFLQNVTLTAKGAIGIDGTAARSQSPASSNLLGQGLLFGDVNINAGGTLDLTGRGPTTTAAGSSVSGAGIELQGGSLTAGGTIGIAGTGPSGSGAQTFVSGDGVELFGNSTSPMRITSTNGGLTIQGTGARGTNVTGGVSGGGAIIDSVNVNVNGVIDMTGTAAAANGGTASVAGFGLTLADTSLISARGPVTLRGTGASGSGAPGNPVRGDGVSLVRTSINTAGAIDLTGTGASANGGTTAVGGAGIYAQNATIASSGGNVALNGTGAKGKVRFVLPPNAEDTAPDFDGVHLEASDIAANAGSLSIRGVAPDGIAAYGVFVSGMAATPARGLRANGAVTIFGLGSGSDGVSLAGTASNRGAVSSAAGSVDIRGGTNGQLDATGARGRGVSIVDADIRANAPAQTVSVTASTPADGAPALFLDRATFSAGDYGAIIVRAANSGTSGNVFDASGASFSSRSGTLVFAPGRVGADFGIVGENAQPINVLGGSSGLTIGPSMLNAAAANIGAIVIGSSTQTGRITVYQATGFTHDLTLQNTGAGSAGIDLLSGVAMPGRTLALASSGPVTDPGGIQAQTLLLTGGGDFDLTDAGNVVGTLALSGAHNVRFSMPGSFTIGTASATGIDGATGALVPIGGTQPNVTGDLTAISENGAIALGSAGAPAQLSAGGSIDLVMQNAVFDNAPGGTLSAGNAWRVWAATRNGENRNGIDPGGALPNFYGCLYGGICSWNGQPSQHVVTGNGNHFVYADRPTATITIGNQTRGEGSPNGPFRFDISGLLDGDKPGSAIVAGPLGSSATTASQAGAYSIDGTFSSPVGYNIVVVPGTVTVTPGELQGAVFNRTGLQPLFTAQEQTFVYESNLGGVNICVGTNEPILALQQAEGEADTLAAEWKHVRSRPNLNNCLVVNGQHGCGEF</sequence>
<dbReference type="STRING" id="1777137.AWB76_05193"/>
<evidence type="ECO:0000313" key="5">
    <source>
        <dbReference type="EMBL" id="SAK78094.1"/>
    </source>
</evidence>
<dbReference type="NCBIfam" id="TIGR01901">
    <property type="entry name" value="adhes_NPXG"/>
    <property type="match status" value="1"/>
</dbReference>
<organism evidence="5 6">
    <name type="scientific">Caballeronia temeraria</name>
    <dbReference type="NCBI Taxonomy" id="1777137"/>
    <lineage>
        <taxon>Bacteria</taxon>
        <taxon>Pseudomonadati</taxon>
        <taxon>Pseudomonadota</taxon>
        <taxon>Betaproteobacteria</taxon>
        <taxon>Burkholderiales</taxon>
        <taxon>Burkholderiaceae</taxon>
        <taxon>Caballeronia</taxon>
    </lineage>
</organism>
<dbReference type="Proteomes" id="UP000054624">
    <property type="component" value="Unassembled WGS sequence"/>
</dbReference>
<dbReference type="InterPro" id="IPR041286">
    <property type="entry name" value="MBG_2"/>
</dbReference>
<dbReference type="PANTHER" id="PTHR12338:SF8">
    <property type="entry name" value="HEME_HEMOPEXIN-BINDING PROTEIN"/>
    <property type="match status" value="1"/>
</dbReference>
<dbReference type="InterPro" id="IPR008638">
    <property type="entry name" value="FhaB/CdiA-like_TPS"/>
</dbReference>
<evidence type="ECO:0000256" key="3">
    <source>
        <dbReference type="ARBA" id="ARBA00022729"/>
    </source>
</evidence>
<dbReference type="OrthoDB" id="218680at2"/>
<dbReference type="PANTHER" id="PTHR12338">
    <property type="entry name" value="AUTOTRANSPORTER"/>
    <property type="match status" value="1"/>
</dbReference>
<name>A0A158C6X8_9BURK</name>
<dbReference type="Pfam" id="PF05860">
    <property type="entry name" value="TPS"/>
    <property type="match status" value="1"/>
</dbReference>
<dbReference type="SUPFAM" id="SSF51126">
    <property type="entry name" value="Pectin lyase-like"/>
    <property type="match status" value="1"/>
</dbReference>
<dbReference type="EMBL" id="FCOI02000020">
    <property type="protein sequence ID" value="SAK78094.1"/>
    <property type="molecule type" value="Genomic_DNA"/>
</dbReference>
<dbReference type="InterPro" id="IPR012334">
    <property type="entry name" value="Pectin_lyas_fold"/>
</dbReference>
<evidence type="ECO:0000313" key="6">
    <source>
        <dbReference type="Proteomes" id="UP000054624"/>
    </source>
</evidence>
<keyword evidence="2" id="KW-0964">Secreted</keyword>
<dbReference type="GO" id="GO:0005576">
    <property type="term" value="C:extracellular region"/>
    <property type="evidence" value="ECO:0007669"/>
    <property type="project" value="UniProtKB-SubCell"/>
</dbReference>
<dbReference type="InterPro" id="IPR050909">
    <property type="entry name" value="Bact_Autotransporter_VF"/>
</dbReference>
<gene>
    <name evidence="5" type="ORF">AWB76_05193</name>
</gene>
<reference evidence="6" key="1">
    <citation type="submission" date="2016-01" db="EMBL/GenBank/DDBJ databases">
        <authorList>
            <person name="Peeters Charlotte."/>
        </authorList>
    </citation>
    <scope>NUCLEOTIDE SEQUENCE [LARGE SCALE GENOMIC DNA]</scope>
</reference>